<keyword evidence="7 18" id="KW-0274">FAD</keyword>
<comment type="subcellular location">
    <subcellularLocation>
        <location evidence="2">Endoplasmic reticulum membrane</location>
        <topology evidence="2">Single-pass membrane protein</topology>
    </subcellularLocation>
</comment>
<dbReference type="Proteomes" id="UP000499080">
    <property type="component" value="Unassembled WGS sequence"/>
</dbReference>
<evidence type="ECO:0000256" key="9">
    <source>
        <dbReference type="ARBA" id="ARBA00022989"/>
    </source>
</evidence>
<keyword evidence="9 19" id="KW-1133">Transmembrane helix</keyword>
<evidence type="ECO:0000256" key="7">
    <source>
        <dbReference type="ARBA" id="ARBA00022827"/>
    </source>
</evidence>
<evidence type="ECO:0000313" key="21">
    <source>
        <dbReference type="Proteomes" id="UP000499080"/>
    </source>
</evidence>
<keyword evidence="10 18" id="KW-0560">Oxidoreductase</keyword>
<dbReference type="EMBL" id="BGPR01000075">
    <property type="protein sequence ID" value="GBL90952.1"/>
    <property type="molecule type" value="Genomic_DNA"/>
</dbReference>
<comment type="catalytic activity">
    <reaction evidence="15">
        <text>hypotaurine + NADPH + O2 + H(+) = taurine + NADP(+) + H2O</text>
        <dbReference type="Rhea" id="RHEA:69819"/>
        <dbReference type="ChEBI" id="CHEBI:15377"/>
        <dbReference type="ChEBI" id="CHEBI:15378"/>
        <dbReference type="ChEBI" id="CHEBI:15379"/>
        <dbReference type="ChEBI" id="CHEBI:57783"/>
        <dbReference type="ChEBI" id="CHEBI:57853"/>
        <dbReference type="ChEBI" id="CHEBI:58349"/>
        <dbReference type="ChEBI" id="CHEBI:507393"/>
        <dbReference type="EC" id="1.14.13.8"/>
    </reaction>
    <physiologicalReaction direction="left-to-right" evidence="15">
        <dbReference type="Rhea" id="RHEA:69820"/>
    </physiologicalReaction>
</comment>
<dbReference type="InterPro" id="IPR050346">
    <property type="entry name" value="FMO-like"/>
</dbReference>
<reference evidence="20 21" key="1">
    <citation type="journal article" date="2019" name="Sci. Rep.">
        <title>Orb-weaving spider Araneus ventricosus genome elucidates the spidroin gene catalogue.</title>
        <authorList>
            <person name="Kono N."/>
            <person name="Nakamura H."/>
            <person name="Ohtoshi R."/>
            <person name="Moran D.A.P."/>
            <person name="Shinohara A."/>
            <person name="Yoshida Y."/>
            <person name="Fujiwara M."/>
            <person name="Mori M."/>
            <person name="Tomita M."/>
            <person name="Arakawa K."/>
        </authorList>
    </citation>
    <scope>NUCLEOTIDE SEQUENCE [LARGE SCALE GENOMIC DNA]</scope>
</reference>
<keyword evidence="12 19" id="KW-0472">Membrane</keyword>
<gene>
    <name evidence="20" type="primary">Fmo5_17</name>
    <name evidence="20" type="ORF">AVEN_28041_1</name>
</gene>
<keyword evidence="21" id="KW-1185">Reference proteome</keyword>
<evidence type="ECO:0000256" key="12">
    <source>
        <dbReference type="ARBA" id="ARBA00023136"/>
    </source>
</evidence>
<evidence type="ECO:0000256" key="8">
    <source>
        <dbReference type="ARBA" id="ARBA00022857"/>
    </source>
</evidence>
<dbReference type="GO" id="GO:0005789">
    <property type="term" value="C:endoplasmic reticulum membrane"/>
    <property type="evidence" value="ECO:0007669"/>
    <property type="project" value="UniProtKB-SubCell"/>
</dbReference>
<dbReference type="PRINTS" id="PR00370">
    <property type="entry name" value="FMOXYGENASE"/>
</dbReference>
<feature type="transmembrane region" description="Helical" evidence="19">
    <location>
        <begin position="517"/>
        <end position="535"/>
    </location>
</feature>
<dbReference type="GO" id="GO:0034899">
    <property type="term" value="F:trimethylamine monooxygenase activity"/>
    <property type="evidence" value="ECO:0007669"/>
    <property type="project" value="UniProtKB-EC"/>
</dbReference>
<comment type="cofactor">
    <cofactor evidence="1 18">
        <name>FAD</name>
        <dbReference type="ChEBI" id="CHEBI:57692"/>
    </cofactor>
</comment>
<evidence type="ECO:0000256" key="6">
    <source>
        <dbReference type="ARBA" id="ARBA00022824"/>
    </source>
</evidence>
<evidence type="ECO:0000256" key="11">
    <source>
        <dbReference type="ARBA" id="ARBA00023033"/>
    </source>
</evidence>
<dbReference type="Pfam" id="PF00743">
    <property type="entry name" value="FMO-like"/>
    <property type="match status" value="1"/>
</dbReference>
<sequence length="599" mass="69294">MEKSKKRILVIGGGFSGIGSIKSLKEEGYDPICYEKTSHPGGTWYYREETPYGLPSIMPTTVINHSKEMGALTNFPPDKRFPNYMRHHELYQLFTDVGEHFDCFRHIIYNREVIKVKRSADYDETGRWDVSVKNTETGEITEEVFDVVWLAIGHITYPYVPQYPGIEKFRGTVMHTHSLKRVDKFKDKKVLVIGIGCSGVDAAVEASNVASQVYLSSRNGGWILPRVGPYGLPFDYCMLRRYSNVMQSVMGYKFASWWLESFQISKKFNHSLYNLKPPHSALGKDPVTNDLLPAKVISGSIKIRKNVKIFNEKGVIFENEDHITEVDVIILATGYTWQFQFLEEDIVRKEEGRINLYKCVFPPQLKHPTLAIIGFLLPLGPGFPLGEMQCRWAAQILSGHCKLPSEEDMMNEIKTRHEQNAERFSPSEKMSVRVDYIPYMDDLATEMGCKPNLWKLLFTDFKLYKALAFGPSLPYQYRLEGPHKWDGAREAIFTAYDRVRYPLSGEREKKTKQALSFGHYLKYFITFLVMAFWLTQSETSVKYYLLALMFPYFMTWKGFYKKYFFSLLLLPFFVSWEGFVSCYMITIFAPIFLATITSI</sequence>
<evidence type="ECO:0000256" key="16">
    <source>
        <dbReference type="ARBA" id="ARBA00048088"/>
    </source>
</evidence>
<feature type="transmembrane region" description="Helical" evidence="19">
    <location>
        <begin position="567"/>
        <end position="593"/>
    </location>
</feature>
<evidence type="ECO:0000256" key="3">
    <source>
        <dbReference type="ARBA" id="ARBA00009183"/>
    </source>
</evidence>
<dbReference type="GO" id="GO:0050661">
    <property type="term" value="F:NADP binding"/>
    <property type="evidence" value="ECO:0007669"/>
    <property type="project" value="InterPro"/>
</dbReference>
<dbReference type="Gene3D" id="3.50.50.60">
    <property type="entry name" value="FAD/NAD(P)-binding domain"/>
    <property type="match status" value="1"/>
</dbReference>
<keyword evidence="11 18" id="KW-0503">Monooxygenase</keyword>
<dbReference type="PIRSF" id="PIRSF000332">
    <property type="entry name" value="FMO"/>
    <property type="match status" value="1"/>
</dbReference>
<dbReference type="PANTHER" id="PTHR23023">
    <property type="entry name" value="DIMETHYLANILINE MONOOXYGENASE"/>
    <property type="match status" value="1"/>
</dbReference>
<comment type="similarity">
    <text evidence="3 18">Belongs to the FMO family.</text>
</comment>
<dbReference type="GO" id="GO:0047822">
    <property type="term" value="F:hypotaurine monooxygenase activity"/>
    <property type="evidence" value="ECO:0007669"/>
    <property type="project" value="RHEA"/>
</dbReference>
<protein>
    <recommendedName>
        <fullName evidence="18">Flavin-containing monooxygenase</fullName>
        <ecNumber evidence="18">1.-.-.-</ecNumber>
    </recommendedName>
</protein>
<comment type="function">
    <text evidence="13">Broad spectrum monooxygenase that catalyzes the oxygenation of a wide variety of nitrogen- and sulfur-containing compounds including xenobiotics. Catalyzes the S-oxygenation of hypotaurine to produce taurine, an organic osmolyte involved in cell volume regulation as well as a variety of cytoprotective and developmental processes. In vitro, catalyzes the N-oxygenation of trimethylamine (TMA) to produce trimethylamine N-oxide (TMAO) and could therefore participate to the detoxification of this compound that is generated by the action of gut microbiota from dietary precursors such as choline, choline containing compounds, betaine or L-carnitine.</text>
</comment>
<name>A0A4Y2BFA8_ARAVE</name>
<dbReference type="GO" id="GO:0050660">
    <property type="term" value="F:flavin adenine dinucleotide binding"/>
    <property type="evidence" value="ECO:0007669"/>
    <property type="project" value="InterPro"/>
</dbReference>
<organism evidence="20 21">
    <name type="scientific">Araneus ventricosus</name>
    <name type="common">Orbweaver spider</name>
    <name type="synonym">Epeira ventricosa</name>
    <dbReference type="NCBI Taxonomy" id="182803"/>
    <lineage>
        <taxon>Eukaryota</taxon>
        <taxon>Metazoa</taxon>
        <taxon>Ecdysozoa</taxon>
        <taxon>Arthropoda</taxon>
        <taxon>Chelicerata</taxon>
        <taxon>Arachnida</taxon>
        <taxon>Araneae</taxon>
        <taxon>Araneomorphae</taxon>
        <taxon>Entelegynae</taxon>
        <taxon>Araneoidea</taxon>
        <taxon>Araneidae</taxon>
        <taxon>Araneus</taxon>
    </lineage>
</organism>
<dbReference type="SUPFAM" id="SSF51905">
    <property type="entry name" value="FAD/NAD(P)-binding domain"/>
    <property type="match status" value="2"/>
</dbReference>
<dbReference type="EC" id="1.-.-.-" evidence="18"/>
<evidence type="ECO:0000256" key="18">
    <source>
        <dbReference type="RuleBase" id="RU361177"/>
    </source>
</evidence>
<evidence type="ECO:0000256" key="13">
    <source>
        <dbReference type="ARBA" id="ARBA00045957"/>
    </source>
</evidence>
<evidence type="ECO:0000256" key="17">
    <source>
        <dbReference type="ARBA" id="ARBA00049443"/>
    </source>
</evidence>
<evidence type="ECO:0000256" key="1">
    <source>
        <dbReference type="ARBA" id="ARBA00001974"/>
    </source>
</evidence>
<keyword evidence="6" id="KW-0256">Endoplasmic reticulum</keyword>
<comment type="caution">
    <text evidence="20">The sequence shown here is derived from an EMBL/GenBank/DDBJ whole genome shotgun (WGS) entry which is preliminary data.</text>
</comment>
<proteinExistence type="inferred from homology"/>
<evidence type="ECO:0000256" key="10">
    <source>
        <dbReference type="ARBA" id="ARBA00023002"/>
    </source>
</evidence>
<accession>A0A4Y2BFA8</accession>
<dbReference type="InterPro" id="IPR000960">
    <property type="entry name" value="Flavin_mOase"/>
</dbReference>
<dbReference type="OrthoDB" id="66881at2759"/>
<dbReference type="InterPro" id="IPR036188">
    <property type="entry name" value="FAD/NAD-bd_sf"/>
</dbReference>
<evidence type="ECO:0000256" key="14">
    <source>
        <dbReference type="ARBA" id="ARBA00047338"/>
    </source>
</evidence>
<evidence type="ECO:0000256" key="15">
    <source>
        <dbReference type="ARBA" id="ARBA00048041"/>
    </source>
</evidence>
<evidence type="ECO:0000256" key="2">
    <source>
        <dbReference type="ARBA" id="ARBA00004389"/>
    </source>
</evidence>
<dbReference type="AlphaFoldDB" id="A0A4Y2BFA8"/>
<keyword evidence="4 18" id="KW-0285">Flavoprotein</keyword>
<evidence type="ECO:0000256" key="5">
    <source>
        <dbReference type="ARBA" id="ARBA00022692"/>
    </source>
</evidence>
<comment type="catalytic activity">
    <reaction evidence="14">
        <text>hypotaurine + NADH + O2 + H(+) = taurine + NAD(+) + H2O</text>
        <dbReference type="Rhea" id="RHEA:74111"/>
        <dbReference type="ChEBI" id="CHEBI:15377"/>
        <dbReference type="ChEBI" id="CHEBI:15378"/>
        <dbReference type="ChEBI" id="CHEBI:15379"/>
        <dbReference type="ChEBI" id="CHEBI:57540"/>
        <dbReference type="ChEBI" id="CHEBI:57853"/>
        <dbReference type="ChEBI" id="CHEBI:57945"/>
        <dbReference type="ChEBI" id="CHEBI:507393"/>
        <dbReference type="EC" id="1.14.13.8"/>
    </reaction>
    <physiologicalReaction direction="left-to-right" evidence="14">
        <dbReference type="Rhea" id="RHEA:74112"/>
    </physiologicalReaction>
</comment>
<evidence type="ECO:0000256" key="4">
    <source>
        <dbReference type="ARBA" id="ARBA00022630"/>
    </source>
</evidence>
<dbReference type="InterPro" id="IPR020946">
    <property type="entry name" value="Flavin_mOase-like"/>
</dbReference>
<comment type="catalytic activity">
    <reaction evidence="16">
        <text>trimethylamine + NADPH + O2 = trimethylamine N-oxide + NADP(+) + H2O</text>
        <dbReference type="Rhea" id="RHEA:31979"/>
        <dbReference type="ChEBI" id="CHEBI:15377"/>
        <dbReference type="ChEBI" id="CHEBI:15379"/>
        <dbReference type="ChEBI" id="CHEBI:15724"/>
        <dbReference type="ChEBI" id="CHEBI:57783"/>
        <dbReference type="ChEBI" id="CHEBI:58349"/>
        <dbReference type="ChEBI" id="CHEBI:58389"/>
        <dbReference type="EC" id="1.14.13.148"/>
    </reaction>
    <physiologicalReaction direction="left-to-right" evidence="16">
        <dbReference type="Rhea" id="RHEA:31980"/>
    </physiologicalReaction>
</comment>
<evidence type="ECO:0000256" key="19">
    <source>
        <dbReference type="SAM" id="Phobius"/>
    </source>
</evidence>
<feature type="transmembrane region" description="Helical" evidence="19">
    <location>
        <begin position="541"/>
        <end position="560"/>
    </location>
</feature>
<dbReference type="FunFam" id="3.50.50.60:FF:000159">
    <property type="entry name" value="Dimethylaniline monooxygenase [N-oxide-forming]"/>
    <property type="match status" value="1"/>
</dbReference>
<keyword evidence="8" id="KW-0521">NADP</keyword>
<comment type="catalytic activity">
    <reaction evidence="17">
        <text>N,N-dimethylaniline + NADPH + O2 + H(+) = N,N-dimethylaniline N-oxide + NADP(+) + H2O</text>
        <dbReference type="Rhea" id="RHEA:24468"/>
        <dbReference type="ChEBI" id="CHEBI:15377"/>
        <dbReference type="ChEBI" id="CHEBI:15378"/>
        <dbReference type="ChEBI" id="CHEBI:15379"/>
        <dbReference type="ChEBI" id="CHEBI:16269"/>
        <dbReference type="ChEBI" id="CHEBI:17735"/>
        <dbReference type="ChEBI" id="CHEBI:57783"/>
        <dbReference type="ChEBI" id="CHEBI:58349"/>
        <dbReference type="EC" id="1.14.13.8"/>
    </reaction>
    <physiologicalReaction direction="left-to-right" evidence="17">
        <dbReference type="Rhea" id="RHEA:24469"/>
    </physiologicalReaction>
</comment>
<keyword evidence="5 19" id="KW-0812">Transmembrane</keyword>
<dbReference type="GO" id="GO:0004499">
    <property type="term" value="F:N,N-dimethylaniline monooxygenase activity"/>
    <property type="evidence" value="ECO:0007669"/>
    <property type="project" value="InterPro"/>
</dbReference>
<evidence type="ECO:0000313" key="20">
    <source>
        <dbReference type="EMBL" id="GBL90952.1"/>
    </source>
</evidence>